<dbReference type="InterPro" id="IPR013785">
    <property type="entry name" value="Aldolase_TIM"/>
</dbReference>
<dbReference type="SUPFAM" id="SSF51569">
    <property type="entry name" value="Aldolase"/>
    <property type="match status" value="1"/>
</dbReference>
<comment type="caution">
    <text evidence="4">The sequence shown here is derived from an EMBL/GenBank/DDBJ whole genome shotgun (WGS) entry which is preliminary data.</text>
</comment>
<evidence type="ECO:0000313" key="5">
    <source>
        <dbReference type="Proteomes" id="UP000591948"/>
    </source>
</evidence>
<dbReference type="AlphaFoldDB" id="A0A6V8P9Z5"/>
<keyword evidence="2" id="KW-0456">Lyase</keyword>
<dbReference type="PANTHER" id="PTHR12128:SF66">
    <property type="entry name" value="4-HYDROXY-2-OXOGLUTARATE ALDOLASE, MITOCHONDRIAL"/>
    <property type="match status" value="1"/>
</dbReference>
<dbReference type="PRINTS" id="PR00146">
    <property type="entry name" value="DHPICSNTHASE"/>
</dbReference>
<organism evidence="4 5">
    <name type="scientific">Candidatus Hakubella thermalkaliphila</name>
    <dbReference type="NCBI Taxonomy" id="2754717"/>
    <lineage>
        <taxon>Bacteria</taxon>
        <taxon>Bacillati</taxon>
        <taxon>Actinomycetota</taxon>
        <taxon>Actinomycetota incertae sedis</taxon>
        <taxon>Candidatus Hakubellales</taxon>
        <taxon>Candidatus Hakubellaceae</taxon>
        <taxon>Candidatus Hakubella</taxon>
    </lineage>
</organism>
<dbReference type="Gene3D" id="3.20.20.70">
    <property type="entry name" value="Aldolase class I"/>
    <property type="match status" value="1"/>
</dbReference>
<gene>
    <name evidence="4" type="ORF">HKBW3S33_01909</name>
</gene>
<evidence type="ECO:0000256" key="2">
    <source>
        <dbReference type="ARBA" id="ARBA00023239"/>
    </source>
</evidence>
<dbReference type="EMBL" id="BLRY01000247">
    <property type="protein sequence ID" value="GFP28494.1"/>
    <property type="molecule type" value="Genomic_DNA"/>
</dbReference>
<dbReference type="Proteomes" id="UP000591948">
    <property type="component" value="Unassembled WGS sequence"/>
</dbReference>
<protein>
    <submittedName>
        <fullName evidence="4">4-hydroxy-tetrahydrodipicolinate synthase</fullName>
    </submittedName>
</protein>
<dbReference type="GO" id="GO:0005829">
    <property type="term" value="C:cytosol"/>
    <property type="evidence" value="ECO:0007669"/>
    <property type="project" value="TreeGrafter"/>
</dbReference>
<dbReference type="InterPro" id="IPR002220">
    <property type="entry name" value="DapA-like"/>
</dbReference>
<dbReference type="Pfam" id="PF00701">
    <property type="entry name" value="DHDPS"/>
    <property type="match status" value="1"/>
</dbReference>
<comment type="similarity">
    <text evidence="1">Belongs to the DapA family.</text>
</comment>
<dbReference type="PANTHER" id="PTHR12128">
    <property type="entry name" value="DIHYDRODIPICOLINATE SYNTHASE"/>
    <property type="match status" value="1"/>
</dbReference>
<keyword evidence="3" id="KW-0704">Schiff base</keyword>
<dbReference type="RefSeq" id="WP_176233872.1">
    <property type="nucleotide sequence ID" value="NZ_BLRY01000247.1"/>
</dbReference>
<evidence type="ECO:0000256" key="1">
    <source>
        <dbReference type="ARBA" id="ARBA00007592"/>
    </source>
</evidence>
<evidence type="ECO:0000256" key="3">
    <source>
        <dbReference type="ARBA" id="ARBA00023270"/>
    </source>
</evidence>
<name>A0A6V8P9Z5_9ACTN</name>
<sequence>MKDWGRLITAMVTPFDQNLEVDWKTTRKLVRWLIEKGSDGVVVAGTTGESPTLSKEEKLELFQVVKEEAGDKLVVIAGTGSNSTRDSIALSKEAEKTGVDGIMLVTPYYNKPPQQGLY</sequence>
<keyword evidence="5" id="KW-1185">Reference proteome</keyword>
<proteinExistence type="inferred from homology"/>
<reference evidence="4 5" key="1">
    <citation type="journal article" date="2020" name="Front. Microbiol.">
        <title>Single-cell genomics of novel Actinobacteria with the Wood-Ljungdahl pathway discovered in a serpentinizing system.</title>
        <authorList>
            <person name="Merino N."/>
            <person name="Kawai M."/>
            <person name="Boyd E.S."/>
            <person name="Colman D.R."/>
            <person name="McGlynn S.E."/>
            <person name="Nealson K.H."/>
            <person name="Kurokawa K."/>
            <person name="Hongoh Y."/>
        </authorList>
    </citation>
    <scope>NUCLEOTIDE SEQUENCE [LARGE SCALE GENOMIC DNA]</scope>
    <source>
        <strain evidence="4 5">S33</strain>
    </source>
</reference>
<dbReference type="InterPro" id="IPR020624">
    <property type="entry name" value="Schiff_base-form_aldolases_CS"/>
</dbReference>
<dbReference type="PROSITE" id="PS00665">
    <property type="entry name" value="DHDPS_1"/>
    <property type="match status" value="1"/>
</dbReference>
<accession>A0A6V8P9Z5</accession>
<feature type="non-terminal residue" evidence="4">
    <location>
        <position position="118"/>
    </location>
</feature>
<evidence type="ECO:0000313" key="4">
    <source>
        <dbReference type="EMBL" id="GFP28494.1"/>
    </source>
</evidence>
<dbReference type="GO" id="GO:0008840">
    <property type="term" value="F:4-hydroxy-tetrahydrodipicolinate synthase activity"/>
    <property type="evidence" value="ECO:0007669"/>
    <property type="project" value="TreeGrafter"/>
</dbReference>